<dbReference type="EMBL" id="CAEZVJ010000131">
    <property type="protein sequence ID" value="CAB4634849.1"/>
    <property type="molecule type" value="Genomic_DNA"/>
</dbReference>
<dbReference type="PANTHER" id="PTHR42807">
    <property type="entry name" value="GLUTARYL-COA DEHYDROGENASE, MITOCHONDRIAL"/>
    <property type="match status" value="1"/>
</dbReference>
<reference evidence="5" key="1">
    <citation type="submission" date="2020-05" db="EMBL/GenBank/DDBJ databases">
        <authorList>
            <person name="Chiriac C."/>
            <person name="Salcher M."/>
            <person name="Ghai R."/>
            <person name="Kavagutti S V."/>
        </authorList>
    </citation>
    <scope>NUCLEOTIDE SEQUENCE</scope>
</reference>
<dbReference type="GO" id="GO:0005739">
    <property type="term" value="C:mitochondrion"/>
    <property type="evidence" value="ECO:0007669"/>
    <property type="project" value="UniProtKB-SubCell"/>
</dbReference>
<organism evidence="5">
    <name type="scientific">freshwater metagenome</name>
    <dbReference type="NCBI Taxonomy" id="449393"/>
    <lineage>
        <taxon>unclassified sequences</taxon>
        <taxon>metagenomes</taxon>
        <taxon>ecological metagenomes</taxon>
    </lineage>
</organism>
<evidence type="ECO:0000256" key="3">
    <source>
        <dbReference type="ARBA" id="ARBA00023002"/>
    </source>
</evidence>
<dbReference type="GO" id="GO:0000062">
    <property type="term" value="F:fatty-acyl-CoA binding"/>
    <property type="evidence" value="ECO:0007669"/>
    <property type="project" value="TreeGrafter"/>
</dbReference>
<sequence length="35" mass="4007">MRHMMNLESVRTYEGTDEVHALVVGRALTGEEAFR</sequence>
<evidence type="ECO:0000256" key="2">
    <source>
        <dbReference type="ARBA" id="ARBA00022946"/>
    </source>
</evidence>
<dbReference type="GO" id="GO:0033539">
    <property type="term" value="P:fatty acid beta-oxidation using acyl-CoA dehydrogenase"/>
    <property type="evidence" value="ECO:0007669"/>
    <property type="project" value="TreeGrafter"/>
</dbReference>
<dbReference type="SUPFAM" id="SSF47203">
    <property type="entry name" value="Acyl-CoA dehydrogenase C-terminal domain-like"/>
    <property type="match status" value="1"/>
</dbReference>
<keyword evidence="4" id="KW-0496">Mitochondrion</keyword>
<dbReference type="InterPro" id="IPR036250">
    <property type="entry name" value="AcylCo_DH-like_C"/>
</dbReference>
<comment type="subcellular location">
    <subcellularLocation>
        <location evidence="1">Mitochondrion</location>
    </subcellularLocation>
</comment>
<dbReference type="GO" id="GO:0046949">
    <property type="term" value="P:fatty-acyl-CoA biosynthetic process"/>
    <property type="evidence" value="ECO:0007669"/>
    <property type="project" value="TreeGrafter"/>
</dbReference>
<dbReference type="AlphaFoldDB" id="A0A6J6JFZ7"/>
<keyword evidence="2" id="KW-0809">Transit peptide</keyword>
<evidence type="ECO:0000256" key="1">
    <source>
        <dbReference type="ARBA" id="ARBA00004173"/>
    </source>
</evidence>
<evidence type="ECO:0000313" key="5">
    <source>
        <dbReference type="EMBL" id="CAB4634849.1"/>
    </source>
</evidence>
<proteinExistence type="predicted"/>
<protein>
    <submittedName>
        <fullName evidence="5">Unannotated protein</fullName>
    </submittedName>
</protein>
<dbReference type="Gene3D" id="1.20.140.10">
    <property type="entry name" value="Butyryl-CoA Dehydrogenase, subunit A, domain 3"/>
    <property type="match status" value="1"/>
</dbReference>
<name>A0A6J6JFZ7_9ZZZZ</name>
<keyword evidence="3" id="KW-0560">Oxidoreductase</keyword>
<gene>
    <name evidence="5" type="ORF">UFOPK1961_01000</name>
</gene>
<dbReference type="GO" id="GO:0004361">
    <property type="term" value="F:glutaryl-CoA dehydrogenase activity"/>
    <property type="evidence" value="ECO:0007669"/>
    <property type="project" value="TreeGrafter"/>
</dbReference>
<dbReference type="PANTHER" id="PTHR42807:SF1">
    <property type="entry name" value="GLUTARYL-COA DEHYDROGENASE, MITOCHONDRIAL"/>
    <property type="match status" value="1"/>
</dbReference>
<evidence type="ECO:0000256" key="4">
    <source>
        <dbReference type="ARBA" id="ARBA00023128"/>
    </source>
</evidence>
<dbReference type="InterPro" id="IPR052033">
    <property type="entry name" value="Glutaryl-CoA_DH_mitochondrial"/>
</dbReference>
<dbReference type="GO" id="GO:0050660">
    <property type="term" value="F:flavin adenine dinucleotide binding"/>
    <property type="evidence" value="ECO:0007669"/>
    <property type="project" value="TreeGrafter"/>
</dbReference>
<accession>A0A6J6JFZ7</accession>